<name>K6YDQ7_9ALTE</name>
<accession>K6YDQ7</accession>
<dbReference type="RefSeq" id="WP_008846084.1">
    <property type="nucleotide sequence ID" value="NZ_BAEN01000068.1"/>
</dbReference>
<dbReference type="AlphaFoldDB" id="K6YDQ7"/>
<evidence type="ECO:0000313" key="2">
    <source>
        <dbReference type="Proteomes" id="UP000006334"/>
    </source>
</evidence>
<keyword evidence="2" id="KW-1185">Reference proteome</keyword>
<dbReference type="Proteomes" id="UP000006334">
    <property type="component" value="Unassembled WGS sequence"/>
</dbReference>
<proteinExistence type="predicted"/>
<sequence>MNSSISRFTQMGDWIFEVKMVRALRVKKYGEPYTALATLTANGESMYIDSQLTRENDDFSRKDFLTFYKFCQALEMKNVIYDKVKNGVRHPRVVDIVENVKPSPIVRLVK</sequence>
<organism evidence="1 2">
    <name type="scientific">Aliiglaciecola lipolytica E3</name>
    <dbReference type="NCBI Taxonomy" id="1127673"/>
    <lineage>
        <taxon>Bacteria</taxon>
        <taxon>Pseudomonadati</taxon>
        <taxon>Pseudomonadota</taxon>
        <taxon>Gammaproteobacteria</taxon>
        <taxon>Alteromonadales</taxon>
        <taxon>Alteromonadaceae</taxon>
        <taxon>Aliiglaciecola</taxon>
    </lineage>
</organism>
<dbReference type="OrthoDB" id="6385903at2"/>
<gene>
    <name evidence="1" type="ORF">GLIP_3671</name>
</gene>
<dbReference type="EMBL" id="BAEN01000068">
    <property type="protein sequence ID" value="GAC16282.1"/>
    <property type="molecule type" value="Genomic_DNA"/>
</dbReference>
<comment type="caution">
    <text evidence="1">The sequence shown here is derived from an EMBL/GenBank/DDBJ whole genome shotgun (WGS) entry which is preliminary data.</text>
</comment>
<evidence type="ECO:0000313" key="1">
    <source>
        <dbReference type="EMBL" id="GAC16282.1"/>
    </source>
</evidence>
<reference evidence="1 2" key="1">
    <citation type="journal article" date="2017" name="Antonie Van Leeuwenhoek">
        <title>Rhizobium rhizosphaerae sp. nov., a novel species isolated from rice rhizosphere.</title>
        <authorList>
            <person name="Zhao J.J."/>
            <person name="Zhang J."/>
            <person name="Zhang R.J."/>
            <person name="Zhang C.W."/>
            <person name="Yin H.Q."/>
            <person name="Zhang X.X."/>
        </authorList>
    </citation>
    <scope>NUCLEOTIDE SEQUENCE [LARGE SCALE GENOMIC DNA]</scope>
    <source>
        <strain evidence="1 2">E3</strain>
    </source>
</reference>
<dbReference type="eggNOG" id="ENOG5033784">
    <property type="taxonomic scope" value="Bacteria"/>
</dbReference>
<protein>
    <submittedName>
        <fullName evidence="1">Uncharacterized protein</fullName>
    </submittedName>
</protein>